<accession>A0ABY7SNF8</accession>
<feature type="domain" description="ACT" evidence="10">
    <location>
        <begin position="350"/>
        <end position="427"/>
    </location>
</feature>
<dbReference type="InterPro" id="IPR016204">
    <property type="entry name" value="HDH"/>
</dbReference>
<dbReference type="PROSITE" id="PS51671">
    <property type="entry name" value="ACT"/>
    <property type="match status" value="1"/>
</dbReference>
<dbReference type="EMBL" id="CP067136">
    <property type="protein sequence ID" value="WCR07567.1"/>
    <property type="molecule type" value="Genomic_DNA"/>
</dbReference>
<evidence type="ECO:0000313" key="11">
    <source>
        <dbReference type="EMBL" id="WCR07567.1"/>
    </source>
</evidence>
<comment type="similarity">
    <text evidence="3">Belongs to the homoserine dehydrogenase family.</text>
</comment>
<dbReference type="InterPro" id="IPR001342">
    <property type="entry name" value="HDH_cat"/>
</dbReference>
<dbReference type="SUPFAM" id="SSF51735">
    <property type="entry name" value="NAD(P)-binding Rossmann-fold domains"/>
    <property type="match status" value="1"/>
</dbReference>
<dbReference type="RefSeq" id="WP_271884651.1">
    <property type="nucleotide sequence ID" value="NZ_CP067136.1"/>
</dbReference>
<dbReference type="CDD" id="cd04881">
    <property type="entry name" value="ACT_HSDH-Hom"/>
    <property type="match status" value="1"/>
</dbReference>
<dbReference type="SUPFAM" id="SSF55347">
    <property type="entry name" value="Glyceraldehyde-3-phosphate dehydrogenase-like, C-terminal domain"/>
    <property type="match status" value="1"/>
</dbReference>
<evidence type="ECO:0000256" key="6">
    <source>
        <dbReference type="ARBA" id="ARBA00022605"/>
    </source>
</evidence>
<keyword evidence="9" id="KW-0486">Methionine biosynthesis</keyword>
<evidence type="ECO:0000256" key="4">
    <source>
        <dbReference type="ARBA" id="ARBA00013213"/>
    </source>
</evidence>
<dbReference type="EC" id="1.1.1.3" evidence="4"/>
<evidence type="ECO:0000256" key="3">
    <source>
        <dbReference type="ARBA" id="ARBA00006753"/>
    </source>
</evidence>
<name>A0ABY7SNF8_9RHOB</name>
<gene>
    <name evidence="11" type="ORF">JHX87_01565</name>
</gene>
<dbReference type="Pfam" id="PF01842">
    <property type="entry name" value="ACT"/>
    <property type="match status" value="1"/>
</dbReference>
<evidence type="ECO:0000259" key="10">
    <source>
        <dbReference type="PROSITE" id="PS51671"/>
    </source>
</evidence>
<organism evidence="11 12">
    <name type="scientific">Paracoccus fistulariae</name>
    <dbReference type="NCBI Taxonomy" id="658446"/>
    <lineage>
        <taxon>Bacteria</taxon>
        <taxon>Pseudomonadati</taxon>
        <taxon>Pseudomonadota</taxon>
        <taxon>Alphaproteobacteria</taxon>
        <taxon>Rhodobacterales</taxon>
        <taxon>Paracoccaceae</taxon>
        <taxon>Paracoccus</taxon>
    </lineage>
</organism>
<dbReference type="Pfam" id="PF00742">
    <property type="entry name" value="Homoserine_dh"/>
    <property type="match status" value="1"/>
</dbReference>
<dbReference type="SUPFAM" id="SSF55021">
    <property type="entry name" value="ACT-like"/>
    <property type="match status" value="1"/>
</dbReference>
<dbReference type="Gene3D" id="3.30.70.260">
    <property type="match status" value="1"/>
</dbReference>
<comment type="pathway">
    <text evidence="2">Amino-acid biosynthesis; L-methionine biosynthesis via de novo pathway; L-homoserine from L-aspartate: step 3/3.</text>
</comment>
<keyword evidence="6" id="KW-0028">Amino-acid biosynthesis</keyword>
<keyword evidence="8" id="KW-0560">Oxidoreductase</keyword>
<dbReference type="PANTHER" id="PTHR43331">
    <property type="entry name" value="HOMOSERINE DEHYDROGENASE"/>
    <property type="match status" value="1"/>
</dbReference>
<keyword evidence="12" id="KW-1185">Reference proteome</keyword>
<dbReference type="InterPro" id="IPR036291">
    <property type="entry name" value="NAD(P)-bd_dom_sf"/>
</dbReference>
<dbReference type="NCBIfam" id="NF004976">
    <property type="entry name" value="PRK06349.1"/>
    <property type="match status" value="1"/>
</dbReference>
<dbReference type="Pfam" id="PF03447">
    <property type="entry name" value="NAD_binding_3"/>
    <property type="match status" value="1"/>
</dbReference>
<sequence>MSSPLRLGIAGLGTVGIGVVKIVQKHADLLAKRTGRPVEITAVTARDRLKNRDADLSAYRWEDDAMAVATADDVDLYIELIGGEDGIAKDSIEAALRAGKDVVTANKALLAVHGQELAELAESLGRVIRFEAAVAGGIPVIKAMTESLAGNQIQRVMGVMNGTCNYILTRMESAGLPYEAVFEEARQLGYLEADPTLDVGGIDASHKLAILSSIAFGTKVNFGAVEIEGIERISIDDIRRAADMGYRIKLLGVSQMTARGLEQRMSPCLVPDDSPLGQLVGGTNMVVVEGDQVGQIVLRGAGAGEGPTASAIMSDIVEIARDVRMPVFGQPADQLTEAQTARTAVPAAYYIRLELQDKPGALAKVAAILGEAGISIDRMRQYGHHDDNSVPVLVVTHKTTPDAIDHAIETLPKTGVLVSDPVELRIEEV</sequence>
<dbReference type="PANTHER" id="PTHR43331:SF1">
    <property type="entry name" value="HOMOSERINE DEHYDROGENASE"/>
    <property type="match status" value="1"/>
</dbReference>
<evidence type="ECO:0000256" key="2">
    <source>
        <dbReference type="ARBA" id="ARBA00005062"/>
    </source>
</evidence>
<evidence type="ECO:0000313" key="12">
    <source>
        <dbReference type="Proteomes" id="UP001219349"/>
    </source>
</evidence>
<dbReference type="Proteomes" id="UP001219349">
    <property type="component" value="Chromosome"/>
</dbReference>
<evidence type="ECO:0000256" key="7">
    <source>
        <dbReference type="ARBA" id="ARBA00022697"/>
    </source>
</evidence>
<evidence type="ECO:0000256" key="5">
    <source>
        <dbReference type="ARBA" id="ARBA00013376"/>
    </source>
</evidence>
<dbReference type="PIRSF" id="PIRSF000098">
    <property type="entry name" value="Homoser_dehydrog"/>
    <property type="match status" value="1"/>
</dbReference>
<dbReference type="InterPro" id="IPR045865">
    <property type="entry name" value="ACT-like_dom_sf"/>
</dbReference>
<comment type="pathway">
    <text evidence="1">Amino-acid biosynthesis; L-threonine biosynthesis; L-threonine from L-aspartate: step 3/5.</text>
</comment>
<dbReference type="Gene3D" id="3.40.50.720">
    <property type="entry name" value="NAD(P)-binding Rossmann-like Domain"/>
    <property type="match status" value="1"/>
</dbReference>
<dbReference type="InterPro" id="IPR005106">
    <property type="entry name" value="Asp/hSer_DH_NAD-bd"/>
</dbReference>
<evidence type="ECO:0000256" key="9">
    <source>
        <dbReference type="ARBA" id="ARBA00023167"/>
    </source>
</evidence>
<evidence type="ECO:0000256" key="8">
    <source>
        <dbReference type="ARBA" id="ARBA00023002"/>
    </source>
</evidence>
<proteinExistence type="inferred from homology"/>
<protein>
    <recommendedName>
        <fullName evidence="5">Homoserine dehydrogenase</fullName>
        <ecNumber evidence="4">1.1.1.3</ecNumber>
    </recommendedName>
</protein>
<dbReference type="Gene3D" id="3.30.360.10">
    <property type="entry name" value="Dihydrodipicolinate Reductase, domain 2"/>
    <property type="match status" value="1"/>
</dbReference>
<keyword evidence="7" id="KW-0791">Threonine biosynthesis</keyword>
<dbReference type="InterPro" id="IPR002912">
    <property type="entry name" value="ACT_dom"/>
</dbReference>
<reference evidence="11 12" key="1">
    <citation type="submission" date="2021-01" db="EMBL/GenBank/DDBJ databases">
        <title>Biogeographic distribution of Paracoccus.</title>
        <authorList>
            <person name="Hollensteiner J."/>
            <person name="Leineberger J."/>
            <person name="Brinkhoff T."/>
            <person name="Daniel R."/>
        </authorList>
    </citation>
    <scope>NUCLEOTIDE SEQUENCE [LARGE SCALE GENOMIC DNA]</scope>
    <source>
        <strain evidence="11 12">KCTC 22803</strain>
    </source>
</reference>
<evidence type="ECO:0000256" key="1">
    <source>
        <dbReference type="ARBA" id="ARBA00005056"/>
    </source>
</evidence>